<evidence type="ECO:0000256" key="3">
    <source>
        <dbReference type="ARBA" id="ARBA00022679"/>
    </source>
</evidence>
<keyword evidence="3 8" id="KW-0808">Transferase</keyword>
<organism evidence="9 10">
    <name type="scientific">Rhodoplanes elegans</name>
    <dbReference type="NCBI Taxonomy" id="29408"/>
    <lineage>
        <taxon>Bacteria</taxon>
        <taxon>Pseudomonadati</taxon>
        <taxon>Pseudomonadota</taxon>
        <taxon>Alphaproteobacteria</taxon>
        <taxon>Hyphomicrobiales</taxon>
        <taxon>Nitrobacteraceae</taxon>
        <taxon>Rhodoplanes</taxon>
    </lineage>
</organism>
<comment type="caution">
    <text evidence="9">The sequence shown here is derived from an EMBL/GenBank/DDBJ whole genome shotgun (WGS) entry which is preliminary data.</text>
</comment>
<dbReference type="GO" id="GO:0046872">
    <property type="term" value="F:metal ion binding"/>
    <property type="evidence" value="ECO:0007669"/>
    <property type="project" value="UniProtKB-KW"/>
</dbReference>
<dbReference type="EMBL" id="NPEU01000011">
    <property type="protein sequence ID" value="RAI41721.1"/>
    <property type="molecule type" value="Genomic_DNA"/>
</dbReference>
<dbReference type="SUPFAM" id="SSF48576">
    <property type="entry name" value="Terpenoid synthases"/>
    <property type="match status" value="1"/>
</dbReference>
<dbReference type="InterPro" id="IPR033749">
    <property type="entry name" value="Polyprenyl_synt_CS"/>
</dbReference>
<evidence type="ECO:0000256" key="1">
    <source>
        <dbReference type="ARBA" id="ARBA00001946"/>
    </source>
</evidence>
<dbReference type="GO" id="GO:0005737">
    <property type="term" value="C:cytoplasm"/>
    <property type="evidence" value="ECO:0007669"/>
    <property type="project" value="UniProtKB-ARBA"/>
</dbReference>
<dbReference type="InterPro" id="IPR008949">
    <property type="entry name" value="Isoprenoid_synthase_dom_sf"/>
</dbReference>
<evidence type="ECO:0000256" key="8">
    <source>
        <dbReference type="RuleBase" id="RU004466"/>
    </source>
</evidence>
<dbReference type="Proteomes" id="UP000248863">
    <property type="component" value="Unassembled WGS sequence"/>
</dbReference>
<dbReference type="NCBIfam" id="NF045485">
    <property type="entry name" value="FPPsyn"/>
    <property type="match status" value="1"/>
</dbReference>
<gene>
    <name evidence="9" type="ORF">CH338_02320</name>
</gene>
<sequence length="338" mass="34845">MRARAAGGPTDGHPGRAELLGNTKHADVASADAGFPARLDAVAAETETLLERLLGATPEAGEKARPDRLLAAMRYASLAGGKRFRPFLAVESAALFGGDRARALMVGAAVELVHCYSLVHDDLPAMDNDDLRRGRPTTHKAFDDATAILAGDALQTLAFDVLGRPETHPDAAVRIDLVLALARASGIGGMVGGQMLDLAAEGRFNGNVPQPLDRAATETMESMKTGALLRFSCVGGAIVAGADKDAQAALDRYGVAIGKAFQVADDLLDATGDAATVGKATGKDAGLHKATLVRIMGIDGARKALADLVAEAEAAVAPFGPAADILRAAARFVAERSH</sequence>
<dbReference type="InterPro" id="IPR053378">
    <property type="entry name" value="Prenyl_diphosphate_synthase"/>
</dbReference>
<dbReference type="PROSITE" id="PS00723">
    <property type="entry name" value="POLYPRENYL_SYNTHASE_1"/>
    <property type="match status" value="1"/>
</dbReference>
<proteinExistence type="inferred from homology"/>
<dbReference type="SFLD" id="SFLDG01017">
    <property type="entry name" value="Polyprenyl_Transferase_Like"/>
    <property type="match status" value="1"/>
</dbReference>
<comment type="similarity">
    <text evidence="2 8">Belongs to the FPP/GGPP synthase family.</text>
</comment>
<reference evidence="9 10" key="1">
    <citation type="submission" date="2017-07" db="EMBL/GenBank/DDBJ databases">
        <title>Draft Genome Sequences of Select Purple Nonsulfur Bacteria.</title>
        <authorList>
            <person name="Lasarre B."/>
            <person name="Mckinlay J.B."/>
        </authorList>
    </citation>
    <scope>NUCLEOTIDE SEQUENCE [LARGE SCALE GENOMIC DNA]</scope>
    <source>
        <strain evidence="9 10">DSM 11907</strain>
    </source>
</reference>
<keyword evidence="10" id="KW-1185">Reference proteome</keyword>
<evidence type="ECO:0000256" key="4">
    <source>
        <dbReference type="ARBA" id="ARBA00022723"/>
    </source>
</evidence>
<dbReference type="Gene3D" id="1.10.600.10">
    <property type="entry name" value="Farnesyl Diphosphate Synthase"/>
    <property type="match status" value="1"/>
</dbReference>
<dbReference type="GO" id="GO:0016114">
    <property type="term" value="P:terpenoid biosynthetic process"/>
    <property type="evidence" value="ECO:0007669"/>
    <property type="project" value="UniProtKB-ARBA"/>
</dbReference>
<dbReference type="GO" id="GO:0004659">
    <property type="term" value="F:prenyltransferase activity"/>
    <property type="evidence" value="ECO:0007669"/>
    <property type="project" value="InterPro"/>
</dbReference>
<dbReference type="AlphaFoldDB" id="A0A327KTP6"/>
<dbReference type="SFLD" id="SFLDS00005">
    <property type="entry name" value="Isoprenoid_Synthase_Type_I"/>
    <property type="match status" value="1"/>
</dbReference>
<evidence type="ECO:0000256" key="2">
    <source>
        <dbReference type="ARBA" id="ARBA00006706"/>
    </source>
</evidence>
<dbReference type="PANTHER" id="PTHR43281">
    <property type="entry name" value="FARNESYL DIPHOSPHATE SYNTHASE"/>
    <property type="match status" value="1"/>
</dbReference>
<dbReference type="Pfam" id="PF00348">
    <property type="entry name" value="polyprenyl_synt"/>
    <property type="match status" value="1"/>
</dbReference>
<evidence type="ECO:0000313" key="9">
    <source>
        <dbReference type="EMBL" id="RAI41721.1"/>
    </source>
</evidence>
<dbReference type="PANTHER" id="PTHR43281:SF1">
    <property type="entry name" value="FARNESYL DIPHOSPHATE SYNTHASE"/>
    <property type="match status" value="1"/>
</dbReference>
<keyword evidence="6" id="KW-0414">Isoprene biosynthesis</keyword>
<protein>
    <recommendedName>
        <fullName evidence="7">Probable farnesyl diphosphate synthase</fullName>
    </recommendedName>
</protein>
<dbReference type="CDD" id="cd00685">
    <property type="entry name" value="Trans_IPPS_HT"/>
    <property type="match status" value="1"/>
</dbReference>
<dbReference type="PROSITE" id="PS00444">
    <property type="entry name" value="POLYPRENYL_SYNTHASE_2"/>
    <property type="match status" value="1"/>
</dbReference>
<keyword evidence="5" id="KW-0460">Magnesium</keyword>
<evidence type="ECO:0000313" key="10">
    <source>
        <dbReference type="Proteomes" id="UP000248863"/>
    </source>
</evidence>
<keyword evidence="4" id="KW-0479">Metal-binding</keyword>
<evidence type="ECO:0000256" key="6">
    <source>
        <dbReference type="ARBA" id="ARBA00023229"/>
    </source>
</evidence>
<name>A0A327KTP6_9BRAD</name>
<evidence type="ECO:0000256" key="5">
    <source>
        <dbReference type="ARBA" id="ARBA00022842"/>
    </source>
</evidence>
<comment type="cofactor">
    <cofactor evidence="1">
        <name>Mg(2+)</name>
        <dbReference type="ChEBI" id="CHEBI:18420"/>
    </cofactor>
</comment>
<dbReference type="InterPro" id="IPR000092">
    <property type="entry name" value="Polyprenyl_synt"/>
</dbReference>
<dbReference type="FunFam" id="1.10.600.10:FF:000001">
    <property type="entry name" value="Geranylgeranyl diphosphate synthase"/>
    <property type="match status" value="1"/>
</dbReference>
<evidence type="ECO:0000256" key="7">
    <source>
        <dbReference type="ARBA" id="ARBA00069024"/>
    </source>
</evidence>
<dbReference type="OrthoDB" id="9805316at2"/>
<accession>A0A327KTP6</accession>